<dbReference type="NCBIfam" id="TIGR00661">
    <property type="entry name" value="MJ1255"/>
    <property type="match status" value="1"/>
</dbReference>
<proteinExistence type="predicted"/>
<dbReference type="RefSeq" id="WP_279242569.1">
    <property type="nucleotide sequence ID" value="NZ_CP036501.1"/>
</dbReference>
<evidence type="ECO:0000313" key="1">
    <source>
        <dbReference type="EMBL" id="UZP73773.1"/>
    </source>
</evidence>
<dbReference type="Proteomes" id="UP001317963">
    <property type="component" value="Chromosome"/>
</dbReference>
<gene>
    <name evidence="1" type="ORF">E0F26_03020</name>
</gene>
<dbReference type="EMBL" id="CP036501">
    <property type="protein sequence ID" value="UZP73773.1"/>
    <property type="molecule type" value="Genomic_DNA"/>
</dbReference>
<organism evidence="1 2">
    <name type="scientific">Candidatus Paraluminiphilus aquimaris</name>
    <dbReference type="NCBI Taxonomy" id="2518994"/>
    <lineage>
        <taxon>Bacteria</taxon>
        <taxon>Pseudomonadati</taxon>
        <taxon>Pseudomonadota</taxon>
        <taxon>Gammaproteobacteria</taxon>
        <taxon>Cellvibrionales</taxon>
        <taxon>Halieaceae</taxon>
        <taxon>Candidatus Paraluminiphilus</taxon>
    </lineage>
</organism>
<accession>A0ABY6Q655</accession>
<dbReference type="InterPro" id="IPR005262">
    <property type="entry name" value="MJ1255-like"/>
</dbReference>
<dbReference type="Pfam" id="PF13528">
    <property type="entry name" value="Glyco_trans_1_3"/>
    <property type="match status" value="1"/>
</dbReference>
<dbReference type="SUPFAM" id="SSF53756">
    <property type="entry name" value="UDP-Glycosyltransferase/glycogen phosphorylase"/>
    <property type="match status" value="1"/>
</dbReference>
<dbReference type="Gene3D" id="3.40.50.2000">
    <property type="entry name" value="Glycogen Phosphorylase B"/>
    <property type="match status" value="1"/>
</dbReference>
<keyword evidence="2" id="KW-1185">Reference proteome</keyword>
<sequence>MTRKILYGVQGTGQGHISRARGLAEAFKDFDVDVTWLFSGREKSKLFDMEPFGDFKHREGLTMVTEAGQMKYRKTALNVAPATFLRDVNRLDLDPFDLIVCDYEPVIAWAAKARRRENIGIGHQYAFGKQTPLTGDTVVSRLVMNQFAPVDIPVGLHWAAFDDNILPPILDLPDIDPETTQDHVLVYLPFEDQDATTRWLQDFTDTSFIQYSPAITHERRGNVLRQKANVGGFKRDLATARGVICNTGFELISECLQWRKPVLTRPLAKQMEQLSNAAALEQLGYATTMQALETHKARAWLDDMPPAPKVHFQNVASALAKWLARGAREPVAQLSKQLWS</sequence>
<evidence type="ECO:0008006" key="3">
    <source>
        <dbReference type="Google" id="ProtNLM"/>
    </source>
</evidence>
<evidence type="ECO:0000313" key="2">
    <source>
        <dbReference type="Proteomes" id="UP001317963"/>
    </source>
</evidence>
<name>A0ABY6Q655_9GAMM</name>
<protein>
    <recommendedName>
        <fullName evidence="3">Glycosyltransferase</fullName>
    </recommendedName>
</protein>
<reference evidence="1 2" key="1">
    <citation type="submission" date="2019-02" db="EMBL/GenBank/DDBJ databases">
        <title>Halieaceae_genomes.</title>
        <authorList>
            <person name="Li S.-H."/>
        </authorList>
    </citation>
    <scope>NUCLEOTIDE SEQUENCE [LARGE SCALE GENOMIC DNA]</scope>
    <source>
        <strain evidence="1 2">JH123</strain>
    </source>
</reference>